<accession>A0A8J5R3Q5</accession>
<feature type="region of interest" description="Disordered" evidence="1">
    <location>
        <begin position="134"/>
        <end position="166"/>
    </location>
</feature>
<dbReference type="Proteomes" id="UP000729402">
    <property type="component" value="Unassembled WGS sequence"/>
</dbReference>
<evidence type="ECO:0008006" key="4">
    <source>
        <dbReference type="Google" id="ProtNLM"/>
    </source>
</evidence>
<dbReference type="PANTHER" id="PTHR34678:SF1">
    <property type="entry name" value="LARGE RIBOSOMAL SUBUNIT PROTEIN CL37"/>
    <property type="match status" value="1"/>
</dbReference>
<protein>
    <recommendedName>
        <fullName evidence="4">50S ribosomal protein 5, chloroplastic</fullName>
    </recommendedName>
</protein>
<dbReference type="AlphaFoldDB" id="A0A8J5R3Q5"/>
<dbReference type="GO" id="GO:0009535">
    <property type="term" value="C:chloroplast thylakoid membrane"/>
    <property type="evidence" value="ECO:0007669"/>
    <property type="project" value="TreeGrafter"/>
</dbReference>
<sequence>MLYPSPPTSHPVGLDRRAKSTLMAPLLLSPTVSFFASSSASPPLTRALPATANVVSIPGSRLQYKNLASLQSPLNASLTKKRPVSVHASAEAGTDAPDADQPEEPKPAVSIESMPLESKQKMIMEQRARMKLAKKLRQRRRRLVQKRRLRKKGRWPPSKMKKLKNV</sequence>
<dbReference type="CDD" id="cd23709">
    <property type="entry name" value="Psrp5_CTD"/>
    <property type="match status" value="1"/>
</dbReference>
<comment type="caution">
    <text evidence="2">The sequence shown here is derived from an EMBL/GenBank/DDBJ whole genome shotgun (WGS) entry which is preliminary data.</text>
</comment>
<keyword evidence="3" id="KW-1185">Reference proteome</keyword>
<dbReference type="InterPro" id="IPR040307">
    <property type="entry name" value="Ribosomal_cL37"/>
</dbReference>
<dbReference type="EMBL" id="JAAALK010000290">
    <property type="protein sequence ID" value="KAG8045221.1"/>
    <property type="molecule type" value="Genomic_DNA"/>
</dbReference>
<evidence type="ECO:0000256" key="1">
    <source>
        <dbReference type="SAM" id="MobiDB-lite"/>
    </source>
</evidence>
<name>A0A8J5R3Q5_ZIZPA</name>
<feature type="region of interest" description="Disordered" evidence="1">
    <location>
        <begin position="79"/>
        <end position="118"/>
    </location>
</feature>
<dbReference type="OrthoDB" id="782293at2759"/>
<reference evidence="2" key="1">
    <citation type="journal article" date="2021" name="bioRxiv">
        <title>Whole Genome Assembly and Annotation of Northern Wild Rice, Zizania palustris L., Supports a Whole Genome Duplication in the Zizania Genus.</title>
        <authorList>
            <person name="Haas M."/>
            <person name="Kono T."/>
            <person name="Macchietto M."/>
            <person name="Millas R."/>
            <person name="McGilp L."/>
            <person name="Shao M."/>
            <person name="Duquette J."/>
            <person name="Hirsch C.N."/>
            <person name="Kimball J."/>
        </authorList>
    </citation>
    <scope>NUCLEOTIDE SEQUENCE</scope>
    <source>
        <tissue evidence="2">Fresh leaf tissue</tissue>
    </source>
</reference>
<gene>
    <name evidence="2" type="ORF">GUJ93_ZPchr0008g11985</name>
</gene>
<dbReference type="PANTHER" id="PTHR34678">
    <property type="entry name" value="50S RIBOSOMAL PROTEIN 5, CHLOROPLASTIC"/>
    <property type="match status" value="1"/>
</dbReference>
<proteinExistence type="predicted"/>
<evidence type="ECO:0000313" key="2">
    <source>
        <dbReference type="EMBL" id="KAG8045221.1"/>
    </source>
</evidence>
<dbReference type="GO" id="GO:0032544">
    <property type="term" value="P:plastid translation"/>
    <property type="evidence" value="ECO:0007669"/>
    <property type="project" value="TreeGrafter"/>
</dbReference>
<organism evidence="2 3">
    <name type="scientific">Zizania palustris</name>
    <name type="common">Northern wild rice</name>
    <dbReference type="NCBI Taxonomy" id="103762"/>
    <lineage>
        <taxon>Eukaryota</taxon>
        <taxon>Viridiplantae</taxon>
        <taxon>Streptophyta</taxon>
        <taxon>Embryophyta</taxon>
        <taxon>Tracheophyta</taxon>
        <taxon>Spermatophyta</taxon>
        <taxon>Magnoliopsida</taxon>
        <taxon>Liliopsida</taxon>
        <taxon>Poales</taxon>
        <taxon>Poaceae</taxon>
        <taxon>BOP clade</taxon>
        <taxon>Oryzoideae</taxon>
        <taxon>Oryzeae</taxon>
        <taxon>Zizaniinae</taxon>
        <taxon>Zizania</taxon>
    </lineage>
</organism>
<evidence type="ECO:0000313" key="3">
    <source>
        <dbReference type="Proteomes" id="UP000729402"/>
    </source>
</evidence>
<reference evidence="2" key="2">
    <citation type="submission" date="2021-02" db="EMBL/GenBank/DDBJ databases">
        <authorList>
            <person name="Kimball J.A."/>
            <person name="Haas M.W."/>
            <person name="Macchietto M."/>
            <person name="Kono T."/>
            <person name="Duquette J."/>
            <person name="Shao M."/>
        </authorList>
    </citation>
    <scope>NUCLEOTIDE SEQUENCE</scope>
    <source>
        <tissue evidence="2">Fresh leaf tissue</tissue>
    </source>
</reference>